<feature type="compositionally biased region" description="Polar residues" evidence="1">
    <location>
        <begin position="32"/>
        <end position="43"/>
    </location>
</feature>
<dbReference type="EMBL" id="MN739303">
    <property type="protein sequence ID" value="QHS97751.1"/>
    <property type="molecule type" value="Genomic_DNA"/>
</dbReference>
<dbReference type="AlphaFoldDB" id="A0A6C0C0X8"/>
<proteinExistence type="predicted"/>
<reference evidence="2" key="1">
    <citation type="journal article" date="2020" name="Nature">
        <title>Giant virus diversity and host interactions through global metagenomics.</title>
        <authorList>
            <person name="Schulz F."/>
            <person name="Roux S."/>
            <person name="Paez-Espino D."/>
            <person name="Jungbluth S."/>
            <person name="Walsh D.A."/>
            <person name="Denef V.J."/>
            <person name="McMahon K.D."/>
            <person name="Konstantinidis K.T."/>
            <person name="Eloe-Fadrosh E.A."/>
            <person name="Kyrpides N.C."/>
            <person name="Woyke T."/>
        </authorList>
    </citation>
    <scope>NUCLEOTIDE SEQUENCE</scope>
    <source>
        <strain evidence="2">GVMAG-M-3300020182-33</strain>
    </source>
</reference>
<sequence>MASIIVIPTHIWRSKLSFLWLSLSTEKKALTSNRLSEKGQTATGPLHTPGSMTTALPCESQLLKKAYPQVCKCRNTSSHPSIRQCETSRSQTLWQPCFAPH</sequence>
<name>A0A6C0C0X8_9ZZZZ</name>
<protein>
    <submittedName>
        <fullName evidence="2">Uncharacterized protein</fullName>
    </submittedName>
</protein>
<evidence type="ECO:0000256" key="1">
    <source>
        <dbReference type="SAM" id="MobiDB-lite"/>
    </source>
</evidence>
<organism evidence="2">
    <name type="scientific">viral metagenome</name>
    <dbReference type="NCBI Taxonomy" id="1070528"/>
    <lineage>
        <taxon>unclassified sequences</taxon>
        <taxon>metagenomes</taxon>
        <taxon>organismal metagenomes</taxon>
    </lineage>
</organism>
<evidence type="ECO:0000313" key="2">
    <source>
        <dbReference type="EMBL" id="QHS97751.1"/>
    </source>
</evidence>
<feature type="region of interest" description="Disordered" evidence="1">
    <location>
        <begin position="32"/>
        <end position="52"/>
    </location>
</feature>
<accession>A0A6C0C0X8</accession>